<name>A0ABP6JVD3_9ACTN</name>
<accession>A0ABP6JVD3</accession>
<evidence type="ECO:0000313" key="3">
    <source>
        <dbReference type="Proteomes" id="UP001501423"/>
    </source>
</evidence>
<keyword evidence="3" id="KW-1185">Reference proteome</keyword>
<evidence type="ECO:0000256" key="1">
    <source>
        <dbReference type="SAM" id="MobiDB-lite"/>
    </source>
</evidence>
<dbReference type="EMBL" id="BAAAVA010000109">
    <property type="protein sequence ID" value="GAA2950200.1"/>
    <property type="molecule type" value="Genomic_DNA"/>
</dbReference>
<evidence type="ECO:0008006" key="4">
    <source>
        <dbReference type="Google" id="ProtNLM"/>
    </source>
</evidence>
<protein>
    <recommendedName>
        <fullName evidence="4">Transposase</fullName>
    </recommendedName>
</protein>
<organism evidence="2 3">
    <name type="scientific">Streptomyces erythrogriseus</name>
    <dbReference type="NCBI Taxonomy" id="284027"/>
    <lineage>
        <taxon>Bacteria</taxon>
        <taxon>Bacillati</taxon>
        <taxon>Actinomycetota</taxon>
        <taxon>Actinomycetes</taxon>
        <taxon>Kitasatosporales</taxon>
        <taxon>Streptomycetaceae</taxon>
        <taxon>Streptomyces</taxon>
        <taxon>Streptomyces griseoincarnatus group</taxon>
    </lineage>
</organism>
<comment type="caution">
    <text evidence="2">The sequence shown here is derived from an EMBL/GenBank/DDBJ whole genome shotgun (WGS) entry which is preliminary data.</text>
</comment>
<feature type="region of interest" description="Disordered" evidence="1">
    <location>
        <begin position="21"/>
        <end position="65"/>
    </location>
</feature>
<dbReference type="Proteomes" id="UP001501423">
    <property type="component" value="Unassembled WGS sequence"/>
</dbReference>
<reference evidence="3" key="1">
    <citation type="journal article" date="2019" name="Int. J. Syst. Evol. Microbiol.">
        <title>The Global Catalogue of Microorganisms (GCM) 10K type strain sequencing project: providing services to taxonomists for standard genome sequencing and annotation.</title>
        <authorList>
            <consortium name="The Broad Institute Genomics Platform"/>
            <consortium name="The Broad Institute Genome Sequencing Center for Infectious Disease"/>
            <person name="Wu L."/>
            <person name="Ma J."/>
        </authorList>
    </citation>
    <scope>NUCLEOTIDE SEQUENCE [LARGE SCALE GENOMIC DNA]</scope>
    <source>
        <strain evidence="3">JCM 9650</strain>
    </source>
</reference>
<evidence type="ECO:0000313" key="2">
    <source>
        <dbReference type="EMBL" id="GAA2950200.1"/>
    </source>
</evidence>
<proteinExistence type="predicted"/>
<sequence>MSDRLLCRDVDDLPLAGFLQNEHGHERSGSGVHSGYDRGLIAPSAHGRQAGMPGKRKQSTGCQKGEVCCRPVGPRAGETERADADVYQLRMSVRDIGWMQASPTQRPGPFAGEQDLRCLQQTLQLLRTGPDFMAVEDDTALARFGESEGKTDPVVGERRKEPLGDTARRFNPDDIGSKVGEQPSRVCAEARAEVDDAKALERGGENSACHGHHPATAVRAAQLSKGAARTRPKPHFMSCR</sequence>
<gene>
    <name evidence="2" type="ORF">GCM10010478_58830</name>
</gene>